<name>A0A6J6U6P0_9ZZZZ</name>
<dbReference type="Gene3D" id="3.40.50.720">
    <property type="entry name" value="NAD(P)-binding Rossmann-like Domain"/>
    <property type="match status" value="1"/>
</dbReference>
<dbReference type="InterPro" id="IPR036291">
    <property type="entry name" value="NAD(P)-bd_dom_sf"/>
</dbReference>
<dbReference type="InterPro" id="IPR001509">
    <property type="entry name" value="Epimerase_deHydtase"/>
</dbReference>
<evidence type="ECO:0000259" key="1">
    <source>
        <dbReference type="Pfam" id="PF01370"/>
    </source>
</evidence>
<dbReference type="PANTHER" id="PTHR43245">
    <property type="entry name" value="BIFUNCTIONAL POLYMYXIN RESISTANCE PROTEIN ARNA"/>
    <property type="match status" value="1"/>
</dbReference>
<dbReference type="AlphaFoldDB" id="A0A6J6U6P0"/>
<accession>A0A6J6U6P0</accession>
<dbReference type="EMBL" id="CAEZYQ010000017">
    <property type="protein sequence ID" value="CAB4754684.1"/>
    <property type="molecule type" value="Genomic_DNA"/>
</dbReference>
<dbReference type="SUPFAM" id="SSF51735">
    <property type="entry name" value="NAD(P)-binding Rossmann-fold domains"/>
    <property type="match status" value="1"/>
</dbReference>
<evidence type="ECO:0000313" key="2">
    <source>
        <dbReference type="EMBL" id="CAB4754684.1"/>
    </source>
</evidence>
<gene>
    <name evidence="2" type="ORF">UFOPK2761_02221</name>
</gene>
<organism evidence="2">
    <name type="scientific">freshwater metagenome</name>
    <dbReference type="NCBI Taxonomy" id="449393"/>
    <lineage>
        <taxon>unclassified sequences</taxon>
        <taxon>metagenomes</taxon>
        <taxon>ecological metagenomes</taxon>
    </lineage>
</organism>
<proteinExistence type="predicted"/>
<protein>
    <submittedName>
        <fullName evidence="2">Unannotated protein</fullName>
    </submittedName>
</protein>
<reference evidence="2" key="1">
    <citation type="submission" date="2020-05" db="EMBL/GenBank/DDBJ databases">
        <authorList>
            <person name="Chiriac C."/>
            <person name="Salcher M."/>
            <person name="Ghai R."/>
            <person name="Kavagutti S V."/>
        </authorList>
    </citation>
    <scope>NUCLEOTIDE SEQUENCE</scope>
</reference>
<dbReference type="InterPro" id="IPR050177">
    <property type="entry name" value="Lipid_A_modif_metabolic_enz"/>
</dbReference>
<feature type="domain" description="NAD-dependent epimerase/dehydratase" evidence="1">
    <location>
        <begin position="5"/>
        <end position="180"/>
    </location>
</feature>
<dbReference type="PANTHER" id="PTHR43245:SF52">
    <property type="entry name" value="NAD-DEPENDENT EPIMERASE_DEHYDRATASE"/>
    <property type="match status" value="1"/>
</dbReference>
<dbReference type="Pfam" id="PF01370">
    <property type="entry name" value="Epimerase"/>
    <property type="match status" value="1"/>
</dbReference>
<sequence>MGKVVLVTGVSRDLGRTFARSLAGDPGVDRVIGVDVVPPRGDVGDVSFIRADIRNPVIAKVIAKEDVDTVVHMSVIATPGTAGGRNTMKELNVIGTMQLLAACQRATSLQHLVVKSTTTVYGASNRDPAMFTEDMQPRRAPRSGYAKDVAEIESYVRGFARRRPDVRVTTLRCANVLGPAVVSPLTSYLRLPVVPTVIGYDARLQVLHEQDLYGVLQHAVREEVAGTFNVAGDGILMLSQALRRLQRPTVPMPGLAIGRLGNVLRQARVADFSPEQLSFLTYGRGVDTTRMRTQLGFEPTMTTAEAFADFATTLTPTGGRAERVLATLSQALPDPDEPVLEAVAGAEGAELAAGPRAVPAHGAPGGAEHG</sequence>